<dbReference type="KEGG" id="apak:AP3564_11795"/>
<accession>A0A161ZPY7</accession>
<dbReference type="InterPro" id="IPR002071">
    <property type="entry name" value="Thermonucl_AS"/>
</dbReference>
<organism evidence="6 7">
    <name type="scientific">Aeribacillus pallidus</name>
    <dbReference type="NCBI Taxonomy" id="33936"/>
    <lineage>
        <taxon>Bacteria</taxon>
        <taxon>Bacillati</taxon>
        <taxon>Bacillota</taxon>
        <taxon>Bacilli</taxon>
        <taxon>Bacillales</taxon>
        <taxon>Bacillaceae</taxon>
        <taxon>Aeribacillus</taxon>
    </lineage>
</organism>
<dbReference type="RefSeq" id="WP_063389346.1">
    <property type="nucleotide sequence ID" value="NZ_CP017703.1"/>
</dbReference>
<dbReference type="PANTHER" id="PTHR12302:SF3">
    <property type="entry name" value="SERINE_THREONINE-PROTEIN KINASE 31"/>
    <property type="match status" value="1"/>
</dbReference>
<evidence type="ECO:0000256" key="3">
    <source>
        <dbReference type="ARBA" id="ARBA00022801"/>
    </source>
</evidence>
<reference evidence="6 7" key="1">
    <citation type="submission" date="2016-04" db="EMBL/GenBank/DDBJ databases">
        <title>Draft genome sequence of Aeribacillus pallidus 8m3 from petroleum reservoir.</title>
        <authorList>
            <person name="Poltaraus A.B."/>
            <person name="Nazina T.N."/>
            <person name="Tourova T.P."/>
            <person name="Malakho S.M."/>
            <person name="Korshunova A.V."/>
            <person name="Sokolova D.S."/>
        </authorList>
    </citation>
    <scope>NUCLEOTIDE SEQUENCE [LARGE SCALE GENOMIC DNA]</scope>
    <source>
        <strain evidence="6 7">8m3</strain>
    </source>
</reference>
<dbReference type="PROSITE" id="PS50830">
    <property type="entry name" value="TNASE_3"/>
    <property type="match status" value="1"/>
</dbReference>
<dbReference type="GO" id="GO:0016787">
    <property type="term" value="F:hydrolase activity"/>
    <property type="evidence" value="ECO:0007669"/>
    <property type="project" value="UniProtKB-KW"/>
</dbReference>
<dbReference type="Proteomes" id="UP000214606">
    <property type="component" value="Chromosome"/>
</dbReference>
<keyword evidence="7" id="KW-1185">Reference proteome</keyword>
<dbReference type="InterPro" id="IPR016071">
    <property type="entry name" value="Staphylococal_nuclease_OB-fold"/>
</dbReference>
<evidence type="ECO:0000313" key="8">
    <source>
        <dbReference type="Proteomes" id="UP000214606"/>
    </source>
</evidence>
<dbReference type="SMART" id="SM00318">
    <property type="entry name" value="SNc"/>
    <property type="match status" value="1"/>
</dbReference>
<reference evidence="5 8" key="2">
    <citation type="submission" date="2016-10" db="EMBL/GenBank/DDBJ databases">
        <title>The whole genome sequencing and assembly of Aeribacillus pallidus KCTC3564 strain.</title>
        <authorList>
            <person name="Lee Y.-J."/>
            <person name="Park M.-K."/>
            <person name="Yi H."/>
            <person name="Bahn Y.-S."/>
            <person name="Kim J.F."/>
            <person name="Lee D.-W."/>
        </authorList>
    </citation>
    <scope>NUCLEOTIDE SEQUENCE [LARGE SCALE GENOMIC DNA]</scope>
    <source>
        <strain evidence="5 8">KCTC3564</strain>
    </source>
</reference>
<sequence length="231" mass="26874">MWRKWIVLFFGLLALFFGWELWQKDDSAVNNRLEAKVIDVVDGDTMKVIVNNKKETIRLLLVDTPESVHPTKPVQPFAIEASNFAKEMLSDKKVELELGVRERDKYGRLLVYLYINGQMFNEMLLENGLARVAYVHQPNTKYVDRFLDVQKKAQHKEIGIWSIENYVTNDGFNDKIGQDDKKEGCDIKGNINSKGEKIYHMPGSRHYYITKPEMMFCTEEEAKEAGFRKAE</sequence>
<dbReference type="Proteomes" id="UP000076476">
    <property type="component" value="Unassembled WGS sequence"/>
</dbReference>
<dbReference type="EMBL" id="CP017703">
    <property type="protein sequence ID" value="ASS90811.1"/>
    <property type="molecule type" value="Genomic_DNA"/>
</dbReference>
<dbReference type="Pfam" id="PF00565">
    <property type="entry name" value="SNase"/>
    <property type="match status" value="1"/>
</dbReference>
<evidence type="ECO:0000256" key="2">
    <source>
        <dbReference type="ARBA" id="ARBA00022759"/>
    </source>
</evidence>
<proteinExistence type="predicted"/>
<dbReference type="InterPro" id="IPR035437">
    <property type="entry name" value="SNase_OB-fold_sf"/>
</dbReference>
<evidence type="ECO:0000256" key="1">
    <source>
        <dbReference type="ARBA" id="ARBA00022722"/>
    </source>
</evidence>
<dbReference type="PANTHER" id="PTHR12302">
    <property type="entry name" value="EBNA2 BINDING PROTEIN P100"/>
    <property type="match status" value="1"/>
</dbReference>
<evidence type="ECO:0000313" key="6">
    <source>
        <dbReference type="EMBL" id="KZN94887.1"/>
    </source>
</evidence>
<evidence type="ECO:0000259" key="4">
    <source>
        <dbReference type="PROSITE" id="PS50830"/>
    </source>
</evidence>
<dbReference type="AlphaFoldDB" id="A0A161ZPY7"/>
<keyword evidence="3" id="KW-0378">Hydrolase</keyword>
<dbReference type="PROSITE" id="PS01123">
    <property type="entry name" value="TNASE_1"/>
    <property type="match status" value="1"/>
</dbReference>
<dbReference type="CDD" id="cd00175">
    <property type="entry name" value="SNc"/>
    <property type="match status" value="1"/>
</dbReference>
<protein>
    <submittedName>
        <fullName evidence="6">Nuclease</fullName>
    </submittedName>
</protein>
<keyword evidence="2" id="KW-0255">Endonuclease</keyword>
<dbReference type="EMBL" id="LWBR01000072">
    <property type="protein sequence ID" value="KZN94887.1"/>
    <property type="molecule type" value="Genomic_DNA"/>
</dbReference>
<dbReference type="SUPFAM" id="SSF50199">
    <property type="entry name" value="Staphylococcal nuclease"/>
    <property type="match status" value="1"/>
</dbReference>
<dbReference type="Gene3D" id="2.40.50.90">
    <property type="match status" value="1"/>
</dbReference>
<dbReference type="OrthoDB" id="4376109at2"/>
<accession>A0A164AHF0</accession>
<evidence type="ECO:0000313" key="7">
    <source>
        <dbReference type="Proteomes" id="UP000076476"/>
    </source>
</evidence>
<keyword evidence="1" id="KW-0540">Nuclease</keyword>
<evidence type="ECO:0000313" key="5">
    <source>
        <dbReference type="EMBL" id="ASS90811.1"/>
    </source>
</evidence>
<dbReference type="GO" id="GO:0003676">
    <property type="term" value="F:nucleic acid binding"/>
    <property type="evidence" value="ECO:0007669"/>
    <property type="project" value="InterPro"/>
</dbReference>
<name>A0A161ZPY7_9BACI</name>
<dbReference type="GO" id="GO:0004519">
    <property type="term" value="F:endonuclease activity"/>
    <property type="evidence" value="ECO:0007669"/>
    <property type="project" value="UniProtKB-KW"/>
</dbReference>
<feature type="domain" description="TNase-like" evidence="4">
    <location>
        <begin position="31"/>
        <end position="163"/>
    </location>
</feature>
<gene>
    <name evidence="5" type="ORF">AP3564_11795</name>
    <name evidence="6" type="ORF">AZI98_16485</name>
</gene>
<dbReference type="STRING" id="33936.AZI98_16485"/>